<dbReference type="Proteomes" id="UP000050417">
    <property type="component" value="Unassembled WGS sequence"/>
</dbReference>
<accession>A0A0P6XU89</accession>
<dbReference type="STRING" id="1134406.ADN00_10060"/>
<dbReference type="AlphaFoldDB" id="A0A0P6XU89"/>
<gene>
    <name evidence="1" type="ORF">ADN00_10060</name>
</gene>
<keyword evidence="2" id="KW-1185">Reference proteome</keyword>
<name>A0A0P6XU89_9CHLR</name>
<comment type="caution">
    <text evidence="1">The sequence shown here is derived from an EMBL/GenBank/DDBJ whole genome shotgun (WGS) entry which is preliminary data.</text>
</comment>
<sequence>MEDNSYSLAGLKVTAMVYATVRSVVEHVRQTGHLPEKITAGGLHIAMRVLMEQRGRDPVLNEKEQMVLEAILRDRRLPGGGVVFVDPEPGPEKDGQ</sequence>
<evidence type="ECO:0000313" key="2">
    <source>
        <dbReference type="Proteomes" id="UP000050417"/>
    </source>
</evidence>
<dbReference type="OrthoDB" id="9922873at2"/>
<proteinExistence type="predicted"/>
<evidence type="ECO:0000313" key="1">
    <source>
        <dbReference type="EMBL" id="KPL76929.1"/>
    </source>
</evidence>
<dbReference type="RefSeq" id="WP_075062871.1">
    <property type="nucleotide sequence ID" value="NZ_LGCL01000024.1"/>
</dbReference>
<protein>
    <submittedName>
        <fullName evidence="1">Uncharacterized protein</fullName>
    </submittedName>
</protein>
<dbReference type="EMBL" id="LGCL01000024">
    <property type="protein sequence ID" value="KPL76929.1"/>
    <property type="molecule type" value="Genomic_DNA"/>
</dbReference>
<reference evidence="1 2" key="1">
    <citation type="submission" date="2015-07" db="EMBL/GenBank/DDBJ databases">
        <title>Genome sequence of Ornatilinea apprima DSM 23815.</title>
        <authorList>
            <person name="Hemp J."/>
            <person name="Ward L.M."/>
            <person name="Pace L.A."/>
            <person name="Fischer W.W."/>
        </authorList>
    </citation>
    <scope>NUCLEOTIDE SEQUENCE [LARGE SCALE GENOMIC DNA]</scope>
    <source>
        <strain evidence="1 2">P3M-1</strain>
    </source>
</reference>
<organism evidence="1 2">
    <name type="scientific">Ornatilinea apprima</name>
    <dbReference type="NCBI Taxonomy" id="1134406"/>
    <lineage>
        <taxon>Bacteria</taxon>
        <taxon>Bacillati</taxon>
        <taxon>Chloroflexota</taxon>
        <taxon>Anaerolineae</taxon>
        <taxon>Anaerolineales</taxon>
        <taxon>Anaerolineaceae</taxon>
        <taxon>Ornatilinea</taxon>
    </lineage>
</organism>